<comment type="subcellular location">
    <subcellularLocation>
        <location evidence="1">Cytoplasm</location>
        <location evidence="1">Cytoskeleton</location>
        <location evidence="1">Cilium axoneme</location>
    </subcellularLocation>
</comment>
<dbReference type="AlphaFoldDB" id="A0A1D1VGK2"/>
<dbReference type="InterPro" id="IPR040193">
    <property type="entry name" value="EFHC1/EFHC2/EFHB"/>
</dbReference>
<name>A0A1D1VGK2_RAMVA</name>
<dbReference type="EMBL" id="BDGG01000005">
    <property type="protein sequence ID" value="GAU98897.1"/>
    <property type="molecule type" value="Genomic_DNA"/>
</dbReference>
<dbReference type="Pfam" id="PF06565">
    <property type="entry name" value="DM10_dom"/>
    <property type="match status" value="3"/>
</dbReference>
<reference evidence="7 8" key="1">
    <citation type="journal article" date="2016" name="Nat. Commun.">
        <title>Extremotolerant tardigrade genome and improved radiotolerance of human cultured cells by tardigrade-unique protein.</title>
        <authorList>
            <person name="Hashimoto T."/>
            <person name="Horikawa D.D."/>
            <person name="Saito Y."/>
            <person name="Kuwahara H."/>
            <person name="Kozuka-Hata H."/>
            <person name="Shin-I T."/>
            <person name="Minakuchi Y."/>
            <person name="Ohishi K."/>
            <person name="Motoyama A."/>
            <person name="Aizu T."/>
            <person name="Enomoto A."/>
            <person name="Kondo K."/>
            <person name="Tanaka S."/>
            <person name="Hara Y."/>
            <person name="Koshikawa S."/>
            <person name="Sagara H."/>
            <person name="Miura T."/>
            <person name="Yokobori S."/>
            <person name="Miyagawa K."/>
            <person name="Suzuki Y."/>
            <person name="Kubo T."/>
            <person name="Oyama M."/>
            <person name="Kohara Y."/>
            <person name="Fujiyama A."/>
            <person name="Arakawa K."/>
            <person name="Katayama T."/>
            <person name="Toyoda A."/>
            <person name="Kunieda T."/>
        </authorList>
    </citation>
    <scope>NUCLEOTIDE SEQUENCE [LARGE SCALE GENOMIC DNA]</scope>
    <source>
        <strain evidence="7 8">YOKOZUNA-1</strain>
    </source>
</reference>
<dbReference type="SUPFAM" id="SSF47473">
    <property type="entry name" value="EF-hand"/>
    <property type="match status" value="1"/>
</dbReference>
<dbReference type="GO" id="GO:0005930">
    <property type="term" value="C:axoneme"/>
    <property type="evidence" value="ECO:0007669"/>
    <property type="project" value="UniProtKB-SubCell"/>
</dbReference>
<dbReference type="Proteomes" id="UP000186922">
    <property type="component" value="Unassembled WGS sequence"/>
</dbReference>
<dbReference type="InterPro" id="IPR006602">
    <property type="entry name" value="DM10_dom"/>
</dbReference>
<keyword evidence="8" id="KW-1185">Reference proteome</keyword>
<dbReference type="InterPro" id="IPR011992">
    <property type="entry name" value="EF-hand-dom_pair"/>
</dbReference>
<evidence type="ECO:0000256" key="2">
    <source>
        <dbReference type="ARBA" id="ARBA00022490"/>
    </source>
</evidence>
<feature type="domain" description="DM10" evidence="6">
    <location>
        <begin position="259"/>
        <end position="373"/>
    </location>
</feature>
<feature type="domain" description="DM10" evidence="6">
    <location>
        <begin position="436"/>
        <end position="558"/>
    </location>
</feature>
<evidence type="ECO:0000256" key="1">
    <source>
        <dbReference type="ARBA" id="ARBA00004430"/>
    </source>
</evidence>
<organism evidence="7 8">
    <name type="scientific">Ramazzottius varieornatus</name>
    <name type="common">Water bear</name>
    <name type="synonym">Tardigrade</name>
    <dbReference type="NCBI Taxonomy" id="947166"/>
    <lineage>
        <taxon>Eukaryota</taxon>
        <taxon>Metazoa</taxon>
        <taxon>Ecdysozoa</taxon>
        <taxon>Tardigrada</taxon>
        <taxon>Eutardigrada</taxon>
        <taxon>Parachela</taxon>
        <taxon>Hypsibioidea</taxon>
        <taxon>Ramazzottiidae</taxon>
        <taxon>Ramazzottius</taxon>
    </lineage>
</organism>
<evidence type="ECO:0000259" key="6">
    <source>
        <dbReference type="PROSITE" id="PS51336"/>
    </source>
</evidence>
<comment type="caution">
    <text evidence="7">The sequence shown here is derived from an EMBL/GenBank/DDBJ whole genome shotgun (WGS) entry which is preliminary data.</text>
</comment>
<evidence type="ECO:0000313" key="8">
    <source>
        <dbReference type="Proteomes" id="UP000186922"/>
    </source>
</evidence>
<dbReference type="OrthoDB" id="10255210at2759"/>
<sequence>MDPYTKQTRPPNIYQGYSNDFLRIKERNNSHRSQSLNFSPQGYATFKPSPAQEPFVADDPRLDSDQFGDLIQLGCLNPEFYRPPIARAVRRTLADEKLQLQEKNAETNPVIRFYAYQVDALPQEKPFLKENYRVRKLILYVYTVDNTIRVWENREKNSGFTQGDYLRRGRYEIPGKEGFYYRWFDLDVGVDVELAGHKFHIYDADDYGRHFYEYNGASIKKAEEVPADPYFKWRAFMEKHREFSRGPTEFPTSRFIRTDGQVLCFEVVVDESIQKHGDIRRMVLKYYVYDDTLELLQLWEKNSGYDPARAVIRRQKIPKDFFNDLVLQIGDKTTPTHYTVRDLKIGETLLLFGKKVTICDCDEYTRKWYRDNLAITIDKKIEASTLLPVQPPVATPPLPPWNEKNRQGTYIDSLQNCLHLDPQPVILDYKQQMWYQHEELRFQARMVFLVFIPTVISLVHGLFLQLSREPSDQNRRFVFIYYVSDDTLAIVEHPQNDLQGGVFLSRRKLPKARKNDYEVPTYYTESDFTIGSVHNISGRLFEIYNCDLHVVNFAQQNPDLYPAEEIERFREAISRNNSKPPPLEYTEHAIPSDSVDERVKKAILKLKRWLVLSHERFYQIFLELDHGKTEEISLDILLTMFSQLGIVPDEDIAKGVFESLTGRDGRYHMPFTRFLHAMNMLWSGARPEGPKYQDVGKLGLEKYD</sequence>
<keyword evidence="2" id="KW-0963">Cytoplasm</keyword>
<keyword evidence="5" id="KW-0966">Cell projection</keyword>
<dbReference type="PROSITE" id="PS51336">
    <property type="entry name" value="DM10"/>
    <property type="match status" value="3"/>
</dbReference>
<dbReference type="STRING" id="947166.A0A1D1VGK2"/>
<dbReference type="SMART" id="SM00676">
    <property type="entry name" value="DM10"/>
    <property type="match status" value="3"/>
</dbReference>
<gene>
    <name evidence="7" type="primary">RvY_09978-1</name>
    <name evidence="7" type="synonym">RvY_09978.1</name>
    <name evidence="7" type="ORF">RvY_09978</name>
</gene>
<evidence type="ECO:0000256" key="3">
    <source>
        <dbReference type="ARBA" id="ARBA00022737"/>
    </source>
</evidence>
<evidence type="ECO:0000256" key="5">
    <source>
        <dbReference type="ARBA" id="ARBA00023273"/>
    </source>
</evidence>
<evidence type="ECO:0000313" key="7">
    <source>
        <dbReference type="EMBL" id="GAU98897.1"/>
    </source>
</evidence>
<dbReference type="Gene3D" id="2.30.29.170">
    <property type="match status" value="3"/>
</dbReference>
<accession>A0A1D1VGK2</accession>
<feature type="domain" description="DM10" evidence="6">
    <location>
        <begin position="107"/>
        <end position="216"/>
    </location>
</feature>
<keyword evidence="3" id="KW-0677">Repeat</keyword>
<dbReference type="PANTHER" id="PTHR12086">
    <property type="entry name" value="EF-HAND DOMAIN C-TERMINAL CONTAINING PROTEIN"/>
    <property type="match status" value="1"/>
</dbReference>
<protein>
    <recommendedName>
        <fullName evidence="6">DM10 domain-containing protein</fullName>
    </recommendedName>
</protein>
<proteinExistence type="predicted"/>
<evidence type="ECO:0000256" key="4">
    <source>
        <dbReference type="ARBA" id="ARBA00023212"/>
    </source>
</evidence>
<keyword evidence="4" id="KW-0206">Cytoskeleton</keyword>